<dbReference type="Proteomes" id="UP000315589">
    <property type="component" value="Unassembled WGS sequence"/>
</dbReference>
<evidence type="ECO:0000313" key="2">
    <source>
        <dbReference type="Proteomes" id="UP000315589"/>
    </source>
</evidence>
<protein>
    <recommendedName>
        <fullName evidence="3">Gcp-like domain-containing protein</fullName>
    </recommendedName>
</protein>
<evidence type="ECO:0000313" key="1">
    <source>
        <dbReference type="EMBL" id="TSC93028.1"/>
    </source>
</evidence>
<comment type="caution">
    <text evidence="1">The sequence shown here is derived from an EMBL/GenBank/DDBJ whole genome shotgun (WGS) entry which is preliminary data.</text>
</comment>
<gene>
    <name evidence="1" type="ORF">CEN91_307</name>
</gene>
<dbReference type="Gene3D" id="3.30.420.40">
    <property type="match status" value="1"/>
</dbReference>
<proteinExistence type="predicted"/>
<organism evidence="1 2">
    <name type="scientific">Candidatus Berkelbacteria bacterium Licking1014_85</name>
    <dbReference type="NCBI Taxonomy" id="2017148"/>
    <lineage>
        <taxon>Bacteria</taxon>
        <taxon>Candidatus Berkelbacteria</taxon>
    </lineage>
</organism>
<sequence length="99" mass="11459">MKEEFNMIFEIDTTQNIQLKLIDNNKIIKHFESSLKTEKLLELIDKFGFKKFYPKITKITVNEGPGGYTSTRIGVIAANIINTFLLKNNKIYTAIYKNP</sequence>
<evidence type="ECO:0008006" key="3">
    <source>
        <dbReference type="Google" id="ProtNLM"/>
    </source>
</evidence>
<reference evidence="1 2" key="1">
    <citation type="submission" date="2017-07" db="EMBL/GenBank/DDBJ databases">
        <title>Mechanisms for carbon and nitrogen cycling indicate functional differentiation within the Candidate Phyla Radiation.</title>
        <authorList>
            <person name="Danczak R.E."/>
            <person name="Johnston M.D."/>
            <person name="Kenah C."/>
            <person name="Slattery M."/>
            <person name="Wrighton K.C."/>
            <person name="Wilkins M.J."/>
        </authorList>
    </citation>
    <scope>NUCLEOTIDE SEQUENCE [LARGE SCALE GENOMIC DNA]</scope>
    <source>
        <strain evidence="1">Licking1014_85</strain>
    </source>
</reference>
<dbReference type="AlphaFoldDB" id="A0A554LJK7"/>
<dbReference type="EMBL" id="VMGI01000037">
    <property type="protein sequence ID" value="TSC93028.1"/>
    <property type="molecule type" value="Genomic_DNA"/>
</dbReference>
<dbReference type="SUPFAM" id="SSF53067">
    <property type="entry name" value="Actin-like ATPase domain"/>
    <property type="match status" value="1"/>
</dbReference>
<name>A0A554LJK7_9BACT</name>
<accession>A0A554LJK7</accession>
<dbReference type="InterPro" id="IPR043129">
    <property type="entry name" value="ATPase_NBD"/>
</dbReference>